<accession>A0AAU8LUE9</accession>
<keyword evidence="4 6" id="KW-1133">Transmembrane helix</keyword>
<feature type="transmembrane region" description="Helical" evidence="6">
    <location>
        <begin position="126"/>
        <end position="144"/>
    </location>
</feature>
<dbReference type="InterPro" id="IPR022791">
    <property type="entry name" value="L-PG_synthase/AglD"/>
</dbReference>
<keyword evidence="2" id="KW-1003">Cell membrane</keyword>
<gene>
    <name evidence="7" type="ORF">Q3M24_19735</name>
</gene>
<protein>
    <submittedName>
        <fullName evidence="7">Lysylphosphatidylglycerol synthase transmembrane domain-containing protein</fullName>
    </submittedName>
</protein>
<reference evidence="7" key="1">
    <citation type="journal article" date="2024" name="Syst. Appl. Microbiol.">
        <title>First single-strain enrichments of Electrothrix cable bacteria, description of E. aestuarii sp. nov. and E. rattekaaiensis sp. nov., and proposal of a cable bacteria taxonomy following the rules of the SeqCode.</title>
        <authorList>
            <person name="Plum-Jensen L.E."/>
            <person name="Schramm A."/>
            <person name="Marshall I.P.G."/>
        </authorList>
    </citation>
    <scope>NUCLEOTIDE SEQUENCE</scope>
    <source>
        <strain evidence="7">Rat1</strain>
    </source>
</reference>
<feature type="transmembrane region" description="Helical" evidence="6">
    <location>
        <begin position="215"/>
        <end position="237"/>
    </location>
</feature>
<dbReference type="GO" id="GO:0005886">
    <property type="term" value="C:plasma membrane"/>
    <property type="evidence" value="ECO:0007669"/>
    <property type="project" value="UniProtKB-SubCell"/>
</dbReference>
<dbReference type="Pfam" id="PF03706">
    <property type="entry name" value="LPG_synthase_TM"/>
    <property type="match status" value="1"/>
</dbReference>
<evidence type="ECO:0000313" key="7">
    <source>
        <dbReference type="EMBL" id="XCN72496.1"/>
    </source>
</evidence>
<evidence type="ECO:0000256" key="4">
    <source>
        <dbReference type="ARBA" id="ARBA00022989"/>
    </source>
</evidence>
<comment type="subcellular location">
    <subcellularLocation>
        <location evidence="1">Cell membrane</location>
        <topology evidence="1">Multi-pass membrane protein</topology>
    </subcellularLocation>
</comment>
<dbReference type="EMBL" id="CP159373">
    <property type="protein sequence ID" value="XCN72496.1"/>
    <property type="molecule type" value="Genomic_DNA"/>
</dbReference>
<organism evidence="7">
    <name type="scientific">Candidatus Electrothrix aestuarii</name>
    <dbReference type="NCBI Taxonomy" id="3062594"/>
    <lineage>
        <taxon>Bacteria</taxon>
        <taxon>Pseudomonadati</taxon>
        <taxon>Thermodesulfobacteriota</taxon>
        <taxon>Desulfobulbia</taxon>
        <taxon>Desulfobulbales</taxon>
        <taxon>Desulfobulbaceae</taxon>
        <taxon>Candidatus Electrothrix</taxon>
    </lineage>
</organism>
<evidence type="ECO:0000256" key="1">
    <source>
        <dbReference type="ARBA" id="ARBA00004651"/>
    </source>
</evidence>
<dbReference type="KEGG" id="eaj:Q3M24_19735"/>
<keyword evidence="3 6" id="KW-0812">Transmembrane</keyword>
<name>A0AAU8LUE9_9BACT</name>
<reference evidence="7" key="2">
    <citation type="submission" date="2024-06" db="EMBL/GenBank/DDBJ databases">
        <authorList>
            <person name="Plum-Jensen L.E."/>
            <person name="Schramm A."/>
            <person name="Marshall I.P.G."/>
        </authorList>
    </citation>
    <scope>NUCLEOTIDE SEQUENCE</scope>
    <source>
        <strain evidence="7">Rat1</strain>
    </source>
</reference>
<dbReference type="PANTHER" id="PTHR40277:SF1">
    <property type="entry name" value="BLL5419 PROTEIN"/>
    <property type="match status" value="1"/>
</dbReference>
<dbReference type="AlphaFoldDB" id="A0AAU8LUE9"/>
<dbReference type="PANTHER" id="PTHR40277">
    <property type="entry name" value="BLL5419 PROTEIN"/>
    <property type="match status" value="1"/>
</dbReference>
<evidence type="ECO:0000256" key="3">
    <source>
        <dbReference type="ARBA" id="ARBA00022692"/>
    </source>
</evidence>
<feature type="transmembrane region" description="Helical" evidence="6">
    <location>
        <begin position="150"/>
        <end position="171"/>
    </location>
</feature>
<feature type="transmembrane region" description="Helical" evidence="6">
    <location>
        <begin position="7"/>
        <end position="24"/>
    </location>
</feature>
<proteinExistence type="predicted"/>
<dbReference type="NCBIfam" id="TIGR00374">
    <property type="entry name" value="flippase-like domain"/>
    <property type="match status" value="1"/>
</dbReference>
<sequence length="327" mass="36787">MSGKKKNLLLLTKIVFSTTLMYILYRRIPLEELKAVMSSLNYLYFLPIGLLLFVNTVLSALKWRLFLSADGVDIPLSTLTMTYLIGSFYNLFLPSNIGGDSYRIYDIGQKSRENVRAAASVFADRFSGFLALVSLSLISSVLVAREFNNFFFFLAPLLIFLIMLVVLIALIKEKPVRALLSLTRLNRFPFLVKLTEKFFLSFQCYGADRKLLTQVMLISFVFQLSVIFIVQLLALSLHASVSFFYFSAFVPLITLMEALPISVFGLGLRDVGYVFFFGWVGMTDIQTRSLALLFLGTSLGYSLIGGLVYLFRLLTSRPTNPADAPTS</sequence>
<feature type="transmembrane region" description="Helical" evidence="6">
    <location>
        <begin position="289"/>
        <end position="311"/>
    </location>
</feature>
<evidence type="ECO:0000256" key="5">
    <source>
        <dbReference type="ARBA" id="ARBA00023136"/>
    </source>
</evidence>
<evidence type="ECO:0000256" key="6">
    <source>
        <dbReference type="SAM" id="Phobius"/>
    </source>
</evidence>
<keyword evidence="5 6" id="KW-0472">Membrane</keyword>
<feature type="transmembrane region" description="Helical" evidence="6">
    <location>
        <begin position="243"/>
        <end position="268"/>
    </location>
</feature>
<evidence type="ECO:0000256" key="2">
    <source>
        <dbReference type="ARBA" id="ARBA00022475"/>
    </source>
</evidence>
<feature type="transmembrane region" description="Helical" evidence="6">
    <location>
        <begin position="44"/>
        <end position="61"/>
    </location>
</feature>